<gene>
    <name evidence="7" type="ORF">PLO_314</name>
</gene>
<protein>
    <recommendedName>
        <fullName evidence="6">NnrU domain-containing protein</fullName>
    </recommendedName>
</protein>
<name>A0A2H4ZP78_9EUKA</name>
<evidence type="ECO:0000256" key="1">
    <source>
        <dbReference type="ARBA" id="ARBA00004141"/>
    </source>
</evidence>
<evidence type="ECO:0000259" key="6">
    <source>
        <dbReference type="Pfam" id="PF07298"/>
    </source>
</evidence>
<dbReference type="GO" id="GO:0009507">
    <property type="term" value="C:chloroplast"/>
    <property type="evidence" value="ECO:0007669"/>
    <property type="project" value="TreeGrafter"/>
</dbReference>
<dbReference type="AlphaFoldDB" id="A0A2H4ZP78"/>
<feature type="transmembrane region" description="Helical" evidence="5">
    <location>
        <begin position="137"/>
        <end position="165"/>
    </location>
</feature>
<feature type="transmembrane region" description="Helical" evidence="5">
    <location>
        <begin position="45"/>
        <end position="67"/>
    </location>
</feature>
<dbReference type="GO" id="GO:0016020">
    <property type="term" value="C:membrane"/>
    <property type="evidence" value="ECO:0007669"/>
    <property type="project" value="UniProtKB-SubCell"/>
</dbReference>
<dbReference type="PANTHER" id="PTHR35988:SF2">
    <property type="entry name" value="15-CIS-ZETA-CAROTENE ISOMERASE, CHLOROPLASTIC"/>
    <property type="match status" value="1"/>
</dbReference>
<comment type="subcellular location">
    <subcellularLocation>
        <location evidence="1">Membrane</location>
        <topology evidence="1">Multi-pass membrane protein</topology>
    </subcellularLocation>
</comment>
<feature type="transmembrane region" description="Helical" evidence="5">
    <location>
        <begin position="209"/>
        <end position="227"/>
    </location>
</feature>
<dbReference type="Gene3D" id="1.20.120.1630">
    <property type="match status" value="1"/>
</dbReference>
<evidence type="ECO:0000313" key="7">
    <source>
        <dbReference type="EMBL" id="AUG32311.1"/>
    </source>
</evidence>
<dbReference type="GO" id="GO:0090471">
    <property type="term" value="F:9,15,9'-tri-cis-zeta-carotene isomerase activity"/>
    <property type="evidence" value="ECO:0007669"/>
    <property type="project" value="TreeGrafter"/>
</dbReference>
<evidence type="ECO:0000256" key="4">
    <source>
        <dbReference type="ARBA" id="ARBA00023136"/>
    </source>
</evidence>
<evidence type="ECO:0000256" key="3">
    <source>
        <dbReference type="ARBA" id="ARBA00022989"/>
    </source>
</evidence>
<geneLocation type="plastid" evidence="7"/>
<evidence type="ECO:0000256" key="2">
    <source>
        <dbReference type="ARBA" id="ARBA00022692"/>
    </source>
</evidence>
<keyword evidence="4 5" id="KW-0472">Membrane</keyword>
<dbReference type="InterPro" id="IPR009915">
    <property type="entry name" value="NnrU_dom"/>
</dbReference>
<feature type="domain" description="NnrU" evidence="6">
    <location>
        <begin position="16"/>
        <end position="231"/>
    </location>
</feature>
<keyword evidence="7" id="KW-0934">Plastid</keyword>
<evidence type="ECO:0000256" key="5">
    <source>
        <dbReference type="SAM" id="Phobius"/>
    </source>
</evidence>
<dbReference type="Pfam" id="PF07298">
    <property type="entry name" value="NnrU"/>
    <property type="match status" value="1"/>
</dbReference>
<proteinExistence type="predicted"/>
<keyword evidence="3 5" id="KW-1133">Transmembrane helix</keyword>
<keyword evidence="2 5" id="KW-0812">Transmembrane</keyword>
<sequence length="261" mass="29941">MNLFLSTDAHLSTLNMLFLLFIFAIIHSGGAAIRRKAELRVGPRAWRLFFAILSVPSAIIIIGYFLAHHYDGICLWNFRESSIVVPAIWIITAISFVFLYPATYNLLEIPAILMPRVRLYESGIIRITRHPQAIGQILWCLAHMVWIGSSFMFFTSLGLIGYHVFAAWHGDRRLNTYFGNAFEVMKTNTSIMPFFAVLKGRQQFVFEEFLRPAQLGIIMVIGIFWWSHRFINLATITFLSSRFEGLLSWAVYSSTTNRFAA</sequence>
<feature type="transmembrane region" description="Helical" evidence="5">
    <location>
        <begin position="87"/>
        <end position="107"/>
    </location>
</feature>
<feature type="transmembrane region" description="Helical" evidence="5">
    <location>
        <begin position="12"/>
        <end position="33"/>
    </location>
</feature>
<organism evidence="7">
    <name type="scientific">Paulinella longichromatophora</name>
    <dbReference type="NCBI Taxonomy" id="1708747"/>
    <lineage>
        <taxon>Eukaryota</taxon>
        <taxon>Sar</taxon>
        <taxon>Rhizaria</taxon>
        <taxon>Cercozoa</taxon>
        <taxon>Imbricatea</taxon>
        <taxon>Silicofilosea</taxon>
        <taxon>Euglyphida</taxon>
        <taxon>Paulinellidae</taxon>
        <taxon>Paulinella</taxon>
    </lineage>
</organism>
<dbReference type="PANTHER" id="PTHR35988">
    <property type="entry name" value="15-CIS-ZETA-CAROTENE ISOMERASE, CHLOROPLASTIC"/>
    <property type="match status" value="1"/>
</dbReference>
<dbReference type="EMBL" id="MG264610">
    <property type="protein sequence ID" value="AUG32311.1"/>
    <property type="molecule type" value="Genomic_DNA"/>
</dbReference>
<accession>A0A2H4ZP78</accession>
<reference evidence="7" key="1">
    <citation type="submission" date="2017-10" db="EMBL/GenBank/DDBJ databases">
        <title>Paulinella longichromatophora chromatophore genome.</title>
        <authorList>
            <person name="Lhee D."/>
            <person name="Yoon H.S."/>
        </authorList>
    </citation>
    <scope>NUCLEOTIDE SEQUENCE</scope>
</reference>